<feature type="transmembrane region" description="Helical" evidence="6">
    <location>
        <begin position="48"/>
        <end position="70"/>
    </location>
</feature>
<feature type="transmembrane region" description="Helical" evidence="6">
    <location>
        <begin position="232"/>
        <end position="250"/>
    </location>
</feature>
<feature type="transmembrane region" description="Helical" evidence="6">
    <location>
        <begin position="287"/>
        <end position="306"/>
    </location>
</feature>
<evidence type="ECO:0000256" key="3">
    <source>
        <dbReference type="ARBA" id="ARBA00022692"/>
    </source>
</evidence>
<evidence type="ECO:0000256" key="5">
    <source>
        <dbReference type="ARBA" id="ARBA00023136"/>
    </source>
</evidence>
<dbReference type="EMBL" id="JAEKJA010000007">
    <property type="protein sequence ID" value="MBJ3776211.1"/>
    <property type="molecule type" value="Genomic_DNA"/>
</dbReference>
<feature type="transmembrane region" description="Helical" evidence="6">
    <location>
        <begin position="137"/>
        <end position="159"/>
    </location>
</feature>
<feature type="domain" description="EamA" evidence="7">
    <location>
        <begin position="168"/>
        <end position="301"/>
    </location>
</feature>
<feature type="transmembrane region" description="Helical" evidence="6">
    <location>
        <begin position="171"/>
        <end position="187"/>
    </location>
</feature>
<feature type="transmembrane region" description="Helical" evidence="6">
    <location>
        <begin position="21"/>
        <end position="42"/>
    </location>
</feature>
<evidence type="ECO:0000256" key="2">
    <source>
        <dbReference type="ARBA" id="ARBA00022475"/>
    </source>
</evidence>
<keyword evidence="5 6" id="KW-0472">Membrane</keyword>
<feature type="transmembrane region" description="Helical" evidence="6">
    <location>
        <begin position="262"/>
        <end position="281"/>
    </location>
</feature>
<feature type="transmembrane region" description="Helical" evidence="6">
    <location>
        <begin position="109"/>
        <end position="130"/>
    </location>
</feature>
<dbReference type="GO" id="GO:0005886">
    <property type="term" value="C:plasma membrane"/>
    <property type="evidence" value="ECO:0007669"/>
    <property type="project" value="UniProtKB-SubCell"/>
</dbReference>
<dbReference type="PANTHER" id="PTHR32322">
    <property type="entry name" value="INNER MEMBRANE TRANSPORTER"/>
    <property type="match status" value="1"/>
</dbReference>
<reference evidence="8" key="1">
    <citation type="submission" date="2020-12" db="EMBL/GenBank/DDBJ databases">
        <title>Bacterial taxonomy.</title>
        <authorList>
            <person name="Pan X."/>
        </authorList>
    </citation>
    <scope>NUCLEOTIDE SEQUENCE</scope>
    <source>
        <strain evidence="8">B2012</strain>
    </source>
</reference>
<dbReference type="InterPro" id="IPR000620">
    <property type="entry name" value="EamA_dom"/>
</dbReference>
<dbReference type="Pfam" id="PF00892">
    <property type="entry name" value="EamA"/>
    <property type="match status" value="2"/>
</dbReference>
<evidence type="ECO:0000256" key="4">
    <source>
        <dbReference type="ARBA" id="ARBA00022989"/>
    </source>
</evidence>
<dbReference type="PANTHER" id="PTHR32322:SF18">
    <property type="entry name" value="S-ADENOSYLMETHIONINE_S-ADENOSYLHOMOCYSTEINE TRANSPORTER"/>
    <property type="match status" value="1"/>
</dbReference>
<dbReference type="InterPro" id="IPR037185">
    <property type="entry name" value="EmrE-like"/>
</dbReference>
<evidence type="ECO:0000259" key="7">
    <source>
        <dbReference type="Pfam" id="PF00892"/>
    </source>
</evidence>
<feature type="transmembrane region" description="Helical" evidence="6">
    <location>
        <begin position="82"/>
        <end position="103"/>
    </location>
</feature>
<name>A0A934IPD8_9HYPH</name>
<comment type="subcellular location">
    <subcellularLocation>
        <location evidence="1">Cell membrane</location>
        <topology evidence="1">Multi-pass membrane protein</topology>
    </subcellularLocation>
</comment>
<keyword evidence="2" id="KW-1003">Cell membrane</keyword>
<evidence type="ECO:0000313" key="8">
    <source>
        <dbReference type="EMBL" id="MBJ3776211.1"/>
    </source>
</evidence>
<feature type="transmembrane region" description="Helical" evidence="6">
    <location>
        <begin position="196"/>
        <end position="220"/>
    </location>
</feature>
<proteinExistence type="predicted"/>
<dbReference type="AlphaFoldDB" id="A0A934IPD8"/>
<gene>
    <name evidence="8" type="ORF">JCR33_10960</name>
</gene>
<evidence type="ECO:0000256" key="6">
    <source>
        <dbReference type="SAM" id="Phobius"/>
    </source>
</evidence>
<dbReference type="RefSeq" id="WP_198882087.1">
    <property type="nucleotide sequence ID" value="NZ_JAEKJA010000007.1"/>
</dbReference>
<keyword evidence="4 6" id="KW-1133">Transmembrane helix</keyword>
<dbReference type="Proteomes" id="UP000609531">
    <property type="component" value="Unassembled WGS sequence"/>
</dbReference>
<evidence type="ECO:0000313" key="9">
    <source>
        <dbReference type="Proteomes" id="UP000609531"/>
    </source>
</evidence>
<keyword evidence="3 6" id="KW-0812">Transmembrane</keyword>
<accession>A0A934IPD8</accession>
<feature type="domain" description="EamA" evidence="7">
    <location>
        <begin position="21"/>
        <end position="153"/>
    </location>
</feature>
<protein>
    <submittedName>
        <fullName evidence="8">EamA family transporter</fullName>
    </submittedName>
</protein>
<comment type="caution">
    <text evidence="8">The sequence shown here is derived from an EMBL/GenBank/DDBJ whole genome shotgun (WGS) entry which is preliminary data.</text>
</comment>
<keyword evidence="9" id="KW-1185">Reference proteome</keyword>
<dbReference type="InterPro" id="IPR050638">
    <property type="entry name" value="AA-Vitamin_Transporters"/>
</dbReference>
<evidence type="ECO:0000256" key="1">
    <source>
        <dbReference type="ARBA" id="ARBA00004651"/>
    </source>
</evidence>
<organism evidence="8 9">
    <name type="scientific">Acuticoccus mangrovi</name>
    <dbReference type="NCBI Taxonomy" id="2796142"/>
    <lineage>
        <taxon>Bacteria</taxon>
        <taxon>Pseudomonadati</taxon>
        <taxon>Pseudomonadota</taxon>
        <taxon>Alphaproteobacteria</taxon>
        <taxon>Hyphomicrobiales</taxon>
        <taxon>Amorphaceae</taxon>
        <taxon>Acuticoccus</taxon>
    </lineage>
</organism>
<dbReference type="SUPFAM" id="SSF103481">
    <property type="entry name" value="Multidrug resistance efflux transporter EmrE"/>
    <property type="match status" value="2"/>
</dbReference>
<sequence length="320" mass="34406">MTAPFAARLGAPVRFLANQPYILLALTMFFWASNMVVGRGVAGQIPPIFLAQARWLLAGLIILPFGWHHIRRDFKALRQRWKAVLILAILGITVYNTLLYVGLRSTTAVNANVLSSMFPLTIAALGFLLYRDRLTLAQFLGIAAACVGAAVILSGGQLQRLLEFRFTPGDLWVIGAQICYAGYTVVLRERPAVHPIAFLTATINIGAVLLIPFTLAEAAVSDIPVSLDGTTLLTVAYLALFPSIGAYICFNRGVGLVGSNRASPFFHLMPVFGSLMAVGFLGETIGLHHAIGWLLIVGGIAAAQMGRRDGAVRFNKAGTD</sequence>